<evidence type="ECO:0008006" key="3">
    <source>
        <dbReference type="Google" id="ProtNLM"/>
    </source>
</evidence>
<sequence>MDTGIGNFIRFINKQDPTSFAGELSHWPVNIQAAFENPGPRLNFLIPGMIRGSVGSLVAPGGAGKSVFGLQLAVWLTSGADLLGFGEAPTDQAVAYLSAEDPLPVLSERLYAIGEVLSDRERHLVEDNLMVMPLEGIQANLLSSRWINALQNLAEAHDLLILDTLRRFHGCDENDGSAMARLLGNLELIASRTGCSILFLHHTSKAALWNQAGDQQQASRGSSVLTDNIRWQGYLAAMTPGEAKKYGITTEPISRYVRFGVSKANYHAAVHPKWFIRGTAGVLQPVDLVAQASKRIQRRAAV</sequence>
<dbReference type="RefSeq" id="WP_090255011.1">
    <property type="nucleotide sequence ID" value="NZ_FOAA01000016.1"/>
</dbReference>
<dbReference type="OrthoDB" id="8477405at2"/>
<reference evidence="2" key="1">
    <citation type="submission" date="2016-10" db="EMBL/GenBank/DDBJ databases">
        <authorList>
            <person name="Varghese N."/>
            <person name="Submissions S."/>
        </authorList>
    </citation>
    <scope>NUCLEOTIDE SEQUENCE [LARGE SCALE GENOMIC DNA]</scope>
    <source>
        <strain evidence="2">DSM 241</strain>
    </source>
</reference>
<dbReference type="Proteomes" id="UP000199256">
    <property type="component" value="Unassembled WGS sequence"/>
</dbReference>
<dbReference type="EMBL" id="FOAA01000016">
    <property type="protein sequence ID" value="SEL44341.1"/>
    <property type="molecule type" value="Genomic_DNA"/>
</dbReference>
<dbReference type="AlphaFoldDB" id="A0A1H7Q848"/>
<evidence type="ECO:0000313" key="1">
    <source>
        <dbReference type="EMBL" id="SEL44341.1"/>
    </source>
</evidence>
<dbReference type="STRING" id="1396821.SAMN05444515_11668"/>
<proteinExistence type="predicted"/>
<accession>A0A1H7Q848</accession>
<keyword evidence="2" id="KW-1185">Reference proteome</keyword>
<name>A0A1H7Q848_9GAMM</name>
<dbReference type="Pfam" id="PF13481">
    <property type="entry name" value="AAA_25"/>
    <property type="match status" value="1"/>
</dbReference>
<dbReference type="InterPro" id="IPR038724">
    <property type="entry name" value="RepA"/>
</dbReference>
<dbReference type="Gene3D" id="3.40.50.300">
    <property type="entry name" value="P-loop containing nucleotide triphosphate hydrolases"/>
    <property type="match status" value="1"/>
</dbReference>
<evidence type="ECO:0000313" key="2">
    <source>
        <dbReference type="Proteomes" id="UP000199256"/>
    </source>
</evidence>
<dbReference type="SUPFAM" id="SSF52540">
    <property type="entry name" value="P-loop containing nucleoside triphosphate hydrolases"/>
    <property type="match status" value="1"/>
</dbReference>
<organism evidence="1 2">
    <name type="scientific">Ectothiorhodospira marina</name>
    <dbReference type="NCBI Taxonomy" id="1396821"/>
    <lineage>
        <taxon>Bacteria</taxon>
        <taxon>Pseudomonadati</taxon>
        <taxon>Pseudomonadota</taxon>
        <taxon>Gammaproteobacteria</taxon>
        <taxon>Chromatiales</taxon>
        <taxon>Ectothiorhodospiraceae</taxon>
        <taxon>Ectothiorhodospira</taxon>
    </lineage>
</organism>
<dbReference type="CDD" id="cd01125">
    <property type="entry name" value="RepA_RSF1010_like"/>
    <property type="match status" value="1"/>
</dbReference>
<gene>
    <name evidence="1" type="ORF">SAMN05444515_11668</name>
</gene>
<protein>
    <recommendedName>
        <fullName evidence="3">Plasmid and phage replicative helicase</fullName>
    </recommendedName>
</protein>
<dbReference type="InterPro" id="IPR027417">
    <property type="entry name" value="P-loop_NTPase"/>
</dbReference>